<organism evidence="1 2">
    <name type="scientific">Ramularia collo-cygni</name>
    <dbReference type="NCBI Taxonomy" id="112498"/>
    <lineage>
        <taxon>Eukaryota</taxon>
        <taxon>Fungi</taxon>
        <taxon>Dikarya</taxon>
        <taxon>Ascomycota</taxon>
        <taxon>Pezizomycotina</taxon>
        <taxon>Dothideomycetes</taxon>
        <taxon>Dothideomycetidae</taxon>
        <taxon>Mycosphaerellales</taxon>
        <taxon>Mycosphaerellaceae</taxon>
        <taxon>Ramularia</taxon>
    </lineage>
</organism>
<reference evidence="1 2" key="1">
    <citation type="submission" date="2016-03" db="EMBL/GenBank/DDBJ databases">
        <authorList>
            <person name="Ploux O."/>
        </authorList>
    </citation>
    <scope>NUCLEOTIDE SEQUENCE [LARGE SCALE GENOMIC DNA]</scope>
    <source>
        <strain evidence="1 2">URUG2</strain>
    </source>
</reference>
<sequence>MSRIKTAQHYSRLLRLWPADVLRPERTFAAQVLIPRLQNAPSPARNEEAEINAAYLLLENSISKQYPLQEKLLRPASNPDFYTDLKRKLAEAPNETWWSSKMKWLKNMVRFN</sequence>
<dbReference type="GO" id="GO:0034551">
    <property type="term" value="P:mitochondrial respiratory chain complex III assembly"/>
    <property type="evidence" value="ECO:0007669"/>
    <property type="project" value="TreeGrafter"/>
</dbReference>
<dbReference type="AlphaFoldDB" id="A0A2D3UTP9"/>
<accession>A0A2D3UTP9</accession>
<name>A0A2D3UTP9_9PEZI</name>
<dbReference type="InterPro" id="IPR037653">
    <property type="entry name" value="Cbp6"/>
</dbReference>
<evidence type="ECO:0000313" key="1">
    <source>
        <dbReference type="EMBL" id="CZT15237.1"/>
    </source>
</evidence>
<dbReference type="EMBL" id="FJUY01000001">
    <property type="protein sequence ID" value="CZT15237.1"/>
    <property type="molecule type" value="Genomic_DNA"/>
</dbReference>
<dbReference type="Pfam" id="PF20180">
    <property type="entry name" value="UQCC2_CBP6"/>
    <property type="match status" value="1"/>
</dbReference>
<gene>
    <name evidence="1" type="ORF">RCC_01105</name>
</gene>
<proteinExistence type="predicted"/>
<dbReference type="GO" id="GO:0043022">
    <property type="term" value="F:ribosome binding"/>
    <property type="evidence" value="ECO:0007669"/>
    <property type="project" value="InterPro"/>
</dbReference>
<dbReference type="GO" id="GO:0061671">
    <property type="term" value="C:Cbp3p-Cbp6 complex"/>
    <property type="evidence" value="ECO:0007669"/>
    <property type="project" value="InterPro"/>
</dbReference>
<evidence type="ECO:0000313" key="2">
    <source>
        <dbReference type="Proteomes" id="UP000225277"/>
    </source>
</evidence>
<protein>
    <submittedName>
        <fullName evidence="1">Uncharacterized protein</fullName>
    </submittedName>
</protein>
<dbReference type="RefSeq" id="XP_023622134.1">
    <property type="nucleotide sequence ID" value="XM_023766366.1"/>
</dbReference>
<dbReference type="OrthoDB" id="2107880at2759"/>
<dbReference type="PANTHER" id="PTHR28250:SF1">
    <property type="entry name" value="CYTOCHROME B PRE-MRNA-PROCESSING PROTEIN 6"/>
    <property type="match status" value="1"/>
</dbReference>
<dbReference type="Proteomes" id="UP000225277">
    <property type="component" value="Unassembled WGS sequence"/>
</dbReference>
<dbReference type="GeneID" id="35596410"/>
<dbReference type="PANTHER" id="PTHR28250">
    <property type="entry name" value="CYTOCHROME B PRE-MRNA-PROCESSING PROTEIN 6"/>
    <property type="match status" value="1"/>
</dbReference>
<keyword evidence="2" id="KW-1185">Reference proteome</keyword>